<protein>
    <recommendedName>
        <fullName evidence="5">Glycosyltransferase 2-like domain-containing protein</fullName>
    </recommendedName>
</protein>
<evidence type="ECO:0000256" key="1">
    <source>
        <dbReference type="SAM" id="MobiDB-lite"/>
    </source>
</evidence>
<dbReference type="InterPro" id="IPR029044">
    <property type="entry name" value="Nucleotide-diphossugar_trans"/>
</dbReference>
<evidence type="ECO:0008006" key="5">
    <source>
        <dbReference type="Google" id="ProtNLM"/>
    </source>
</evidence>
<accession>A0A917JNQ4</accession>
<comment type="caution">
    <text evidence="3">The sequence shown here is derived from an EMBL/GenBank/DDBJ whole genome shotgun (WGS) entry which is preliminary data.</text>
</comment>
<dbReference type="OrthoDB" id="5647878at2"/>
<dbReference type="EMBL" id="BMOB01000001">
    <property type="protein sequence ID" value="GGI77330.1"/>
    <property type="molecule type" value="Genomic_DNA"/>
</dbReference>
<dbReference type="AlphaFoldDB" id="A0A917JNQ4"/>
<keyword evidence="4" id="KW-1185">Reference proteome</keyword>
<feature type="transmembrane region" description="Helical" evidence="2">
    <location>
        <begin position="498"/>
        <end position="519"/>
    </location>
</feature>
<reference evidence="3" key="1">
    <citation type="journal article" date="2014" name="Int. J. Syst. Evol. Microbiol.">
        <title>Complete genome sequence of Corynebacterium casei LMG S-19264T (=DSM 44701T), isolated from a smear-ripened cheese.</title>
        <authorList>
            <consortium name="US DOE Joint Genome Institute (JGI-PGF)"/>
            <person name="Walter F."/>
            <person name="Albersmeier A."/>
            <person name="Kalinowski J."/>
            <person name="Ruckert C."/>
        </authorList>
    </citation>
    <scope>NUCLEOTIDE SEQUENCE</scope>
    <source>
        <strain evidence="3">JCM 13919</strain>
    </source>
</reference>
<dbReference type="Gene3D" id="3.90.550.10">
    <property type="entry name" value="Spore Coat Polysaccharide Biosynthesis Protein SpsA, Chain A"/>
    <property type="match status" value="1"/>
</dbReference>
<dbReference type="Proteomes" id="UP000630149">
    <property type="component" value="Unassembled WGS sequence"/>
</dbReference>
<dbReference type="RefSeq" id="WP_131775496.1">
    <property type="nucleotide sequence ID" value="NZ_BMOB01000001.1"/>
</dbReference>
<feature type="compositionally biased region" description="Basic and acidic residues" evidence="1">
    <location>
        <begin position="16"/>
        <end position="29"/>
    </location>
</feature>
<dbReference type="SUPFAM" id="SSF53448">
    <property type="entry name" value="Nucleotide-diphospho-sugar transferases"/>
    <property type="match status" value="1"/>
</dbReference>
<reference evidence="3" key="2">
    <citation type="submission" date="2020-09" db="EMBL/GenBank/DDBJ databases">
        <authorList>
            <person name="Sun Q."/>
            <person name="Ohkuma M."/>
        </authorList>
    </citation>
    <scope>NUCLEOTIDE SEQUENCE</scope>
    <source>
        <strain evidence="3">JCM 13919</strain>
    </source>
</reference>
<dbReference type="Pfam" id="PF13641">
    <property type="entry name" value="Glyco_tranf_2_3"/>
    <property type="match status" value="1"/>
</dbReference>
<keyword evidence="2" id="KW-0472">Membrane</keyword>
<feature type="region of interest" description="Disordered" evidence="1">
    <location>
        <begin position="1"/>
        <end position="29"/>
    </location>
</feature>
<organism evidence="3 4">
    <name type="scientific">Legionella impletisoli</name>
    <dbReference type="NCBI Taxonomy" id="343510"/>
    <lineage>
        <taxon>Bacteria</taxon>
        <taxon>Pseudomonadati</taxon>
        <taxon>Pseudomonadota</taxon>
        <taxon>Gammaproteobacteria</taxon>
        <taxon>Legionellales</taxon>
        <taxon>Legionellaceae</taxon>
        <taxon>Legionella</taxon>
    </lineage>
</organism>
<proteinExistence type="predicted"/>
<name>A0A917JNQ4_9GAMM</name>
<evidence type="ECO:0000313" key="4">
    <source>
        <dbReference type="Proteomes" id="UP000630149"/>
    </source>
</evidence>
<sequence>MANEDETKQTISEESGVEHAEETPEDHNAETFHPSQFDAVFLLSLLDPRPFFIPFNSRRMVWWFALLSLVAGYVFLEHHYDASTVIHDVAFDNVLPLMIALTSYEPLMLLMNMAFAVYPDEELEQDEALYDVENPLEDETKPENYSRELQIAYRRNRELAILIPCHKSEKIIRETFISCLRHVPPSQIFIVDNGLEPEPTDETRAVIRNLSRGVRYVYYGNTGNKTLALLATATYILHRHPYDLRFALLIDDDVLVPARFRAKYTYFEDEAVHSIVYPIRAISELTSEKPLLIRLQDLEYQLSDLEMGFLDRTNSVQRPHGAASLWKIATLVDVLLKHNGVFKGDDVQMGLILQQMRFSGRSGILRQDMICCFETKAPGTILGPTPNLYTQRVRSWNEAAFLYFWTLHLKPLLTHWKRPPWSLLSIKNHQLYGNYIQLGHIIRIPVLVFLHKNPQFWLVNLSSSVIQGFLIAGFNYLKLPLERRLDWKTTVIYPFYSLLNMGFGTLGFLRALLISGPVAPHPKSIQKRIEKNQLILPNNAPSPVTPEHQEVSFHATQSLEMYSFFARNGLKVIEAGEVEAPSESLGL</sequence>
<keyword evidence="2" id="KW-0812">Transmembrane</keyword>
<evidence type="ECO:0000313" key="3">
    <source>
        <dbReference type="EMBL" id="GGI77330.1"/>
    </source>
</evidence>
<evidence type="ECO:0000256" key="2">
    <source>
        <dbReference type="SAM" id="Phobius"/>
    </source>
</evidence>
<keyword evidence="2" id="KW-1133">Transmembrane helix</keyword>
<gene>
    <name evidence="3" type="ORF">GCM10007966_02560</name>
</gene>
<feature type="transmembrane region" description="Helical" evidence="2">
    <location>
        <begin position="456"/>
        <end position="477"/>
    </location>
</feature>